<evidence type="ECO:0000313" key="2">
    <source>
        <dbReference type="Proteomes" id="UP000255534"/>
    </source>
</evidence>
<dbReference type="Proteomes" id="UP000255534">
    <property type="component" value="Unassembled WGS sequence"/>
</dbReference>
<reference evidence="1 2" key="1">
    <citation type="submission" date="2018-06" db="EMBL/GenBank/DDBJ databases">
        <authorList>
            <consortium name="Pathogen Informatics"/>
            <person name="Doyle S."/>
        </authorList>
    </citation>
    <scope>NUCLEOTIDE SEQUENCE [LARGE SCALE GENOMIC DNA]</scope>
    <source>
        <strain evidence="1 2">NCTC5798</strain>
    </source>
</reference>
<organism evidence="1 2">
    <name type="scientific">Salmonella enterica I</name>
    <dbReference type="NCBI Taxonomy" id="59201"/>
    <lineage>
        <taxon>Bacteria</taxon>
        <taxon>Pseudomonadati</taxon>
        <taxon>Pseudomonadota</taxon>
        <taxon>Gammaproteobacteria</taxon>
        <taxon>Enterobacterales</taxon>
        <taxon>Enterobacteriaceae</taxon>
        <taxon>Salmonella</taxon>
    </lineage>
</organism>
<gene>
    <name evidence="1" type="ORF">NCTC5798_01640</name>
</gene>
<dbReference type="EMBL" id="UGXK01000001">
    <property type="protein sequence ID" value="SUG70527.1"/>
    <property type="molecule type" value="Genomic_DNA"/>
</dbReference>
<protein>
    <submittedName>
        <fullName evidence="1">Uncharacterized protein</fullName>
    </submittedName>
</protein>
<name>A0A379URI5_SALET</name>
<dbReference type="AlphaFoldDB" id="A0A379URI5"/>
<proteinExistence type="predicted"/>
<evidence type="ECO:0000313" key="1">
    <source>
        <dbReference type="EMBL" id="SUG70527.1"/>
    </source>
</evidence>
<sequence>MYGKDVFISAAREIDHQQLLFFRLLAHHFQSVRQRVGGLQRRDNSLMAAQRFEGFQRLIIGNGDIIRASDAVQVRMLRPNGREIEPAEME</sequence>
<accession>A0A379URI5</accession>